<gene>
    <name evidence="1" type="ORF">NCTC11647_02979</name>
</gene>
<dbReference type="Proteomes" id="UP000251647">
    <property type="component" value="Unassembled WGS sequence"/>
</dbReference>
<dbReference type="OrthoDB" id="5871194at2"/>
<name>A0A2T3Q7K0_PHODM</name>
<dbReference type="RefSeq" id="WP_036765816.1">
    <property type="nucleotide sequence ID" value="NZ_JACGLV010000005.1"/>
</dbReference>
<accession>A0A2T3Q7K0</accession>
<organism evidence="1 2">
    <name type="scientific">Photobacterium damselae</name>
    <dbReference type="NCBI Taxonomy" id="38293"/>
    <lineage>
        <taxon>Bacteria</taxon>
        <taxon>Pseudomonadati</taxon>
        <taxon>Pseudomonadota</taxon>
        <taxon>Gammaproteobacteria</taxon>
        <taxon>Vibrionales</taxon>
        <taxon>Vibrionaceae</taxon>
        <taxon>Photobacterium</taxon>
    </lineage>
</organism>
<dbReference type="AlphaFoldDB" id="A0A2T3Q7K0"/>
<sequence>MAKFSNSEIQEMKRQLALNGYHSLLRLIVLHDKNTKTTVQARREFGIFCSASGQTLKSWEQFGLRGVFIQRALEYAECFGIKIFVHQLQPTTTIAIHWLEYEWLHKKDV</sequence>
<evidence type="ECO:0000313" key="2">
    <source>
        <dbReference type="Proteomes" id="UP000251647"/>
    </source>
</evidence>
<evidence type="ECO:0000313" key="1">
    <source>
        <dbReference type="EMBL" id="SPY44044.1"/>
    </source>
</evidence>
<dbReference type="EMBL" id="UATL01000005">
    <property type="protein sequence ID" value="SPY44044.1"/>
    <property type="molecule type" value="Genomic_DNA"/>
</dbReference>
<proteinExistence type="predicted"/>
<protein>
    <submittedName>
        <fullName evidence="1">Uncharacterized protein</fullName>
    </submittedName>
</protein>
<reference evidence="1 2" key="1">
    <citation type="submission" date="2018-06" db="EMBL/GenBank/DDBJ databases">
        <authorList>
            <consortium name="Pathogen Informatics"/>
            <person name="Doyle S."/>
        </authorList>
    </citation>
    <scope>NUCLEOTIDE SEQUENCE [LARGE SCALE GENOMIC DNA]</scope>
    <source>
        <strain evidence="1 2">NCTC11647</strain>
    </source>
</reference>